<sequence length="224" mass="26322">MMLNFKHAKKVLAGGVIISTIASASMFIPSYAHDVVYPSMSSSITFEEDLSDTTSFDLEKYISSLSFLTQSEKEQLLKTYEQTKPLYEDIDKIYDEIDSISDRHLDSSEDLYKEIDEIYSKRSELWDKLFDHANDEQNMIEDDKEFIRASGVLTEEEKKSLIEDQEEMDKIYMRMDERYEDLQRETEPLYAQVEGIYKQISDLDANDETLWEKIQEMDNTPILY</sequence>
<organism evidence="1 2">
    <name type="scientific">Filifactor villosus</name>
    <dbReference type="NCBI Taxonomy" id="29374"/>
    <lineage>
        <taxon>Bacteria</taxon>
        <taxon>Bacillati</taxon>
        <taxon>Bacillota</taxon>
        <taxon>Clostridia</taxon>
        <taxon>Peptostreptococcales</taxon>
        <taxon>Filifactoraceae</taxon>
        <taxon>Filifactor</taxon>
    </lineage>
</organism>
<evidence type="ECO:0000313" key="1">
    <source>
        <dbReference type="EMBL" id="MFC4803634.1"/>
    </source>
</evidence>
<comment type="caution">
    <text evidence="1">The sequence shown here is derived from an EMBL/GenBank/DDBJ whole genome shotgun (WGS) entry which is preliminary data.</text>
</comment>
<proteinExistence type="predicted"/>
<dbReference type="InterPro" id="IPR025004">
    <property type="entry name" value="SenN/SenS"/>
</dbReference>
<protein>
    <submittedName>
        <fullName evidence="1">FbpB family small basic protein</fullName>
    </submittedName>
</protein>
<evidence type="ECO:0000313" key="2">
    <source>
        <dbReference type="Proteomes" id="UP001595916"/>
    </source>
</evidence>
<dbReference type="EMBL" id="JBHSHL010000003">
    <property type="protein sequence ID" value="MFC4803634.1"/>
    <property type="molecule type" value="Genomic_DNA"/>
</dbReference>
<accession>A0ABV9QI52</accession>
<keyword evidence="2" id="KW-1185">Reference proteome</keyword>
<reference evidence="2" key="1">
    <citation type="journal article" date="2019" name="Int. J. Syst. Evol. Microbiol.">
        <title>The Global Catalogue of Microorganisms (GCM) 10K type strain sequencing project: providing services to taxonomists for standard genome sequencing and annotation.</title>
        <authorList>
            <consortium name="The Broad Institute Genomics Platform"/>
            <consortium name="The Broad Institute Genome Sequencing Center for Infectious Disease"/>
            <person name="Wu L."/>
            <person name="Ma J."/>
        </authorList>
    </citation>
    <scope>NUCLEOTIDE SEQUENCE [LARGE SCALE GENOMIC DNA]</scope>
    <source>
        <strain evidence="2">CCUG 46385</strain>
    </source>
</reference>
<dbReference type="RefSeq" id="WP_379787079.1">
    <property type="nucleotide sequence ID" value="NZ_JBHSHL010000003.1"/>
</dbReference>
<dbReference type="Pfam" id="PF13040">
    <property type="entry name" value="Fur_reg_FbpB"/>
    <property type="match status" value="1"/>
</dbReference>
<name>A0ABV9QI52_9FIRM</name>
<gene>
    <name evidence="1" type="ORF">ACFO4R_00925</name>
</gene>
<dbReference type="Proteomes" id="UP001595916">
    <property type="component" value="Unassembled WGS sequence"/>
</dbReference>